<feature type="compositionally biased region" description="Polar residues" evidence="1">
    <location>
        <begin position="145"/>
        <end position="154"/>
    </location>
</feature>
<evidence type="ECO:0000313" key="2">
    <source>
        <dbReference type="EMBL" id="CUF83443.1"/>
    </source>
</evidence>
<evidence type="ECO:0000313" key="3">
    <source>
        <dbReference type="Proteomes" id="UP000051952"/>
    </source>
</evidence>
<protein>
    <submittedName>
        <fullName evidence="2">Uncharacterized protein</fullName>
    </submittedName>
</protein>
<accession>A0A0S4ITA5</accession>
<feature type="compositionally biased region" description="Low complexity" evidence="1">
    <location>
        <begin position="155"/>
        <end position="169"/>
    </location>
</feature>
<feature type="region of interest" description="Disordered" evidence="1">
    <location>
        <begin position="42"/>
        <end position="61"/>
    </location>
</feature>
<feature type="compositionally biased region" description="Polar residues" evidence="1">
    <location>
        <begin position="273"/>
        <end position="319"/>
    </location>
</feature>
<feature type="region of interest" description="Disordered" evidence="1">
    <location>
        <begin position="439"/>
        <end position="479"/>
    </location>
</feature>
<name>A0A0S4ITA5_BODSA</name>
<evidence type="ECO:0000256" key="1">
    <source>
        <dbReference type="SAM" id="MobiDB-lite"/>
    </source>
</evidence>
<feature type="region of interest" description="Disordered" evidence="1">
    <location>
        <begin position="80"/>
        <end position="184"/>
    </location>
</feature>
<proteinExistence type="predicted"/>
<organism evidence="2 3">
    <name type="scientific">Bodo saltans</name>
    <name type="common">Flagellated protozoan</name>
    <dbReference type="NCBI Taxonomy" id="75058"/>
    <lineage>
        <taxon>Eukaryota</taxon>
        <taxon>Discoba</taxon>
        <taxon>Euglenozoa</taxon>
        <taxon>Kinetoplastea</taxon>
        <taxon>Metakinetoplastina</taxon>
        <taxon>Eubodonida</taxon>
        <taxon>Bodonidae</taxon>
        <taxon>Bodo</taxon>
    </lineage>
</organism>
<feature type="region of interest" description="Disordered" evidence="1">
    <location>
        <begin position="251"/>
        <end position="332"/>
    </location>
</feature>
<dbReference type="EMBL" id="CYKH01000420">
    <property type="protein sequence ID" value="CUF83443.1"/>
    <property type="molecule type" value="Genomic_DNA"/>
</dbReference>
<reference evidence="3" key="1">
    <citation type="submission" date="2015-09" db="EMBL/GenBank/DDBJ databases">
        <authorList>
            <consortium name="Pathogen Informatics"/>
        </authorList>
    </citation>
    <scope>NUCLEOTIDE SEQUENCE [LARGE SCALE GENOMIC DNA]</scope>
    <source>
        <strain evidence="3">Lake Konstanz</strain>
    </source>
</reference>
<gene>
    <name evidence="2" type="ORF">BSAL_66130</name>
</gene>
<keyword evidence="3" id="KW-1185">Reference proteome</keyword>
<dbReference type="Proteomes" id="UP000051952">
    <property type="component" value="Unassembled WGS sequence"/>
</dbReference>
<feature type="compositionally biased region" description="Polar residues" evidence="1">
    <location>
        <begin position="446"/>
        <end position="471"/>
    </location>
</feature>
<sequence length="479" mass="52387">MSSDRIAFLEDQLHRLQAELSSERLARQEAAGQVHTLIHELQHRPSPAGARRFNTSPSRDIITPHNSIAKVSSQRPIATLSPKRGVDGGQVRKQSPTTAHQLVRYTTPPRSPLRSHRSGLRGGGEASSHEKTLRTPTPDNKFGTPRSTLSRATPNRSSNTTATSVNASRQAAVTTPTPKKEKSGLELSWDSFVARVQVLDSHELALVTAETLTKLLDSFGIVDEIERAKVEAQWSIFQREADEMVGRFGIHNSDFNLRPIPGKPKLSRRTPLDRQSTPTRSSNPNDAGDNRVTSASRSPASIRMTPTRTPVSSDPNQLLTKDHGSYRKPSFKKATEIPKVEARPEGIMSVPKPESNEQRFRGIRSAGSTHQTTRDASPIGLKAPLAPVNEFGSFHHEASPLGLPRRSSMGARGIRTFDSESSAHDDYFGMHLKSPRSSFVRRDSLALSSGPASPTLGGSSARRTPLSSRQARTPFAVDE</sequence>
<dbReference type="VEuPathDB" id="TriTrypDB:BSAL_66130"/>
<dbReference type="AlphaFoldDB" id="A0A0S4ITA5"/>